<dbReference type="EMBL" id="CP097502">
    <property type="protein sequence ID" value="URD75332.1"/>
    <property type="molecule type" value="Genomic_DNA"/>
</dbReference>
<feature type="transmembrane region" description="Helical" evidence="1">
    <location>
        <begin position="89"/>
        <end position="108"/>
    </location>
</feature>
<dbReference type="OrthoDB" id="10422780at2759"/>
<keyword evidence="1" id="KW-1133">Transmembrane helix</keyword>
<reference evidence="2" key="1">
    <citation type="submission" date="2022-05" db="EMBL/GenBank/DDBJ databases">
        <title>The Musa troglodytarum L. genome provides insights into the mechanism of non-climacteric behaviour and enrichment of carotenoids.</title>
        <authorList>
            <person name="Wang J."/>
        </authorList>
    </citation>
    <scope>NUCLEOTIDE SEQUENCE</scope>
    <source>
        <tissue evidence="2">Leaf</tissue>
    </source>
</reference>
<dbReference type="PANTHER" id="PTHR36383:SF1">
    <property type="entry name" value="PROTEIN, PUTATIVE-RELATED"/>
    <property type="match status" value="1"/>
</dbReference>
<keyword evidence="3" id="KW-1185">Reference proteome</keyword>
<proteinExistence type="predicted"/>
<gene>
    <name evidence="2" type="ORF">MUK42_36419</name>
</gene>
<dbReference type="PANTHER" id="PTHR36383">
    <property type="entry name" value="OS09G0529350 PROTEIN"/>
    <property type="match status" value="1"/>
</dbReference>
<dbReference type="Proteomes" id="UP001055439">
    <property type="component" value="Chromosome 1"/>
</dbReference>
<sequence length="114" mass="12493">MEKQSTSKRHQRVFAEVEYYEILGVLPCLVGALVLTPPCNQHSNQLNPGKDDQLPHGLAAAETAKPLELGTESSISSSIDGTVCASQNFIMFLAAAIAFDFCFKTMVYKSFSYK</sequence>
<feature type="transmembrane region" description="Helical" evidence="1">
    <location>
        <begin position="20"/>
        <end position="38"/>
    </location>
</feature>
<evidence type="ECO:0000313" key="3">
    <source>
        <dbReference type="Proteomes" id="UP001055439"/>
    </source>
</evidence>
<keyword evidence="1" id="KW-0472">Membrane</keyword>
<protein>
    <submittedName>
        <fullName evidence="2">Uncharacterized protein</fullName>
    </submittedName>
</protein>
<keyword evidence="1" id="KW-0812">Transmembrane</keyword>
<dbReference type="AlphaFoldDB" id="A0A9E7JCC7"/>
<organism evidence="2 3">
    <name type="scientific">Musa troglodytarum</name>
    <name type="common">fe'i banana</name>
    <dbReference type="NCBI Taxonomy" id="320322"/>
    <lineage>
        <taxon>Eukaryota</taxon>
        <taxon>Viridiplantae</taxon>
        <taxon>Streptophyta</taxon>
        <taxon>Embryophyta</taxon>
        <taxon>Tracheophyta</taxon>
        <taxon>Spermatophyta</taxon>
        <taxon>Magnoliopsida</taxon>
        <taxon>Liliopsida</taxon>
        <taxon>Zingiberales</taxon>
        <taxon>Musaceae</taxon>
        <taxon>Musa</taxon>
    </lineage>
</organism>
<evidence type="ECO:0000256" key="1">
    <source>
        <dbReference type="SAM" id="Phobius"/>
    </source>
</evidence>
<name>A0A9E7JCC7_9LILI</name>
<evidence type="ECO:0000313" key="2">
    <source>
        <dbReference type="EMBL" id="URD75332.1"/>
    </source>
</evidence>
<accession>A0A9E7JCC7</accession>